<dbReference type="Gene3D" id="3.40.50.720">
    <property type="entry name" value="NAD(P)-binding Rossmann-like Domain"/>
    <property type="match status" value="1"/>
</dbReference>
<keyword evidence="4" id="KW-0812">Transmembrane</keyword>
<proteinExistence type="inferred from homology"/>
<organism evidence="5">
    <name type="scientific">Oppiella nova</name>
    <dbReference type="NCBI Taxonomy" id="334625"/>
    <lineage>
        <taxon>Eukaryota</taxon>
        <taxon>Metazoa</taxon>
        <taxon>Ecdysozoa</taxon>
        <taxon>Arthropoda</taxon>
        <taxon>Chelicerata</taxon>
        <taxon>Arachnida</taxon>
        <taxon>Acari</taxon>
        <taxon>Acariformes</taxon>
        <taxon>Sarcoptiformes</taxon>
        <taxon>Oribatida</taxon>
        <taxon>Brachypylina</taxon>
        <taxon>Oppioidea</taxon>
        <taxon>Oppiidae</taxon>
        <taxon>Oppiella</taxon>
    </lineage>
</organism>
<dbReference type="EMBL" id="OC915712">
    <property type="protein sequence ID" value="CAD7641626.1"/>
    <property type="molecule type" value="Genomic_DNA"/>
</dbReference>
<keyword evidence="6" id="KW-1185">Reference proteome</keyword>
<dbReference type="Pfam" id="PF00106">
    <property type="entry name" value="adh_short"/>
    <property type="match status" value="1"/>
</dbReference>
<name>A0A7R9QDD6_9ACAR</name>
<dbReference type="GO" id="GO:0008202">
    <property type="term" value="P:steroid metabolic process"/>
    <property type="evidence" value="ECO:0007669"/>
    <property type="project" value="TreeGrafter"/>
</dbReference>
<feature type="transmembrane region" description="Helical" evidence="4">
    <location>
        <begin position="201"/>
        <end position="220"/>
    </location>
</feature>
<dbReference type="EMBL" id="CAJPVJ010000887">
    <property type="protein sequence ID" value="CAG2163619.1"/>
    <property type="molecule type" value="Genomic_DNA"/>
</dbReference>
<evidence type="ECO:0000256" key="1">
    <source>
        <dbReference type="ARBA" id="ARBA00023002"/>
    </source>
</evidence>
<dbReference type="GO" id="GO:0016491">
    <property type="term" value="F:oxidoreductase activity"/>
    <property type="evidence" value="ECO:0007669"/>
    <property type="project" value="UniProtKB-KW"/>
</dbReference>
<evidence type="ECO:0000256" key="3">
    <source>
        <dbReference type="SAM" id="MobiDB-lite"/>
    </source>
</evidence>
<keyword evidence="1" id="KW-0560">Oxidoreductase</keyword>
<evidence type="ECO:0000313" key="5">
    <source>
        <dbReference type="EMBL" id="CAD7641626.1"/>
    </source>
</evidence>
<dbReference type="InterPro" id="IPR036291">
    <property type="entry name" value="NAD(P)-bd_dom_sf"/>
</dbReference>
<feature type="transmembrane region" description="Helical" evidence="4">
    <location>
        <begin position="156"/>
        <end position="181"/>
    </location>
</feature>
<keyword evidence="4" id="KW-1133">Transmembrane helix</keyword>
<dbReference type="PANTHER" id="PTHR43313">
    <property type="entry name" value="SHORT-CHAIN DEHYDROGENASE/REDUCTASE FAMILY 9C"/>
    <property type="match status" value="1"/>
</dbReference>
<dbReference type="Proteomes" id="UP000728032">
    <property type="component" value="Unassembled WGS sequence"/>
</dbReference>
<protein>
    <submittedName>
        <fullName evidence="5">Uncharacterized protein</fullName>
    </submittedName>
</protein>
<dbReference type="OrthoDB" id="294295at2759"/>
<comment type="similarity">
    <text evidence="2">Belongs to the short-chain dehydrogenases/reductases (SDR) family.</text>
</comment>
<dbReference type="SUPFAM" id="SSF51735">
    <property type="entry name" value="NAD(P)-binding Rossmann-fold domains"/>
    <property type="match status" value="1"/>
</dbReference>
<feature type="compositionally biased region" description="Basic residues" evidence="3">
    <location>
        <begin position="1"/>
        <end position="12"/>
    </location>
</feature>
<accession>A0A7R9QDD6</accession>
<evidence type="ECO:0000313" key="6">
    <source>
        <dbReference type="Proteomes" id="UP000728032"/>
    </source>
</evidence>
<evidence type="ECO:0000256" key="4">
    <source>
        <dbReference type="SAM" id="Phobius"/>
    </source>
</evidence>
<dbReference type="InterPro" id="IPR020904">
    <property type="entry name" value="Sc_DH/Rdtase_CS"/>
</dbReference>
<dbReference type="PROSITE" id="PS00061">
    <property type="entry name" value="ADH_SHORT"/>
    <property type="match status" value="1"/>
</dbReference>
<keyword evidence="4" id="KW-0472">Membrane</keyword>
<dbReference type="PANTHER" id="PTHR43313:SF36">
    <property type="entry name" value="D-BETA-HYDROXYBUTYRATE DEHYDROGENASE, MITOCHONDRIAL"/>
    <property type="match status" value="1"/>
</dbReference>
<gene>
    <name evidence="5" type="ORF">ONB1V03_LOCUS3193</name>
</gene>
<evidence type="ECO:0000256" key="2">
    <source>
        <dbReference type="RuleBase" id="RU000363"/>
    </source>
</evidence>
<dbReference type="PRINTS" id="PR00080">
    <property type="entry name" value="SDRFAMILY"/>
</dbReference>
<sequence length="316" mass="35089">MIRNGVKKRRSGHTYTSESGTGGYQGCCDSGFGHLLALSLNELGFRVYATVLDTKNTGSQELTKKCRFSQQMVVLKMDVTDDDQVRQVFVKVSEDLSVNGVVLWAVVNNAGYMMSSPVEWGTLHSSFEHIFKVNVFGVVRVTRVFLPLIKQAKGRVINTASVLALFAIPTFSAYCMTKASVLRFSDSLRKEMANFGVKVSTIMPGGFASTGLFTGILSLMDRTWAETEESVKRSYGQKYFDGWKRGQQKSLDSSSGLSGNNSYIVVNDIIDAIISDEPQNNYMPIEGFMFRYITFVNAYLPDSVANILQGLLSRRK</sequence>
<feature type="region of interest" description="Disordered" evidence="3">
    <location>
        <begin position="1"/>
        <end position="20"/>
    </location>
</feature>
<reference evidence="5" key="1">
    <citation type="submission" date="2020-11" db="EMBL/GenBank/DDBJ databases">
        <authorList>
            <person name="Tran Van P."/>
        </authorList>
    </citation>
    <scope>NUCLEOTIDE SEQUENCE</scope>
</reference>
<dbReference type="InterPro" id="IPR002347">
    <property type="entry name" value="SDR_fam"/>
</dbReference>
<dbReference type="AlphaFoldDB" id="A0A7R9QDD6"/>
<dbReference type="PRINTS" id="PR00081">
    <property type="entry name" value="GDHRDH"/>
</dbReference>